<gene>
    <name evidence="2" type="ORF">Dsin_013996</name>
</gene>
<name>A0AAE0E9I4_9ROSI</name>
<proteinExistence type="predicted"/>
<dbReference type="EMBL" id="JANJYJ010000004">
    <property type="protein sequence ID" value="KAK3220026.1"/>
    <property type="molecule type" value="Genomic_DNA"/>
</dbReference>
<dbReference type="PANTHER" id="PTHR11697">
    <property type="entry name" value="GENERAL TRANSCRIPTION FACTOR 2-RELATED ZINC FINGER PROTEIN"/>
    <property type="match status" value="1"/>
</dbReference>
<organism evidence="2 3">
    <name type="scientific">Dipteronia sinensis</name>
    <dbReference type="NCBI Taxonomy" id="43782"/>
    <lineage>
        <taxon>Eukaryota</taxon>
        <taxon>Viridiplantae</taxon>
        <taxon>Streptophyta</taxon>
        <taxon>Embryophyta</taxon>
        <taxon>Tracheophyta</taxon>
        <taxon>Spermatophyta</taxon>
        <taxon>Magnoliopsida</taxon>
        <taxon>eudicotyledons</taxon>
        <taxon>Gunneridae</taxon>
        <taxon>Pentapetalae</taxon>
        <taxon>rosids</taxon>
        <taxon>malvids</taxon>
        <taxon>Sapindales</taxon>
        <taxon>Sapindaceae</taxon>
        <taxon>Hippocastanoideae</taxon>
        <taxon>Acereae</taxon>
        <taxon>Dipteronia</taxon>
    </lineage>
</organism>
<comment type="caution">
    <text evidence="2">The sequence shown here is derived from an EMBL/GenBank/DDBJ whole genome shotgun (WGS) entry which is preliminary data.</text>
</comment>
<dbReference type="InterPro" id="IPR055298">
    <property type="entry name" value="AtLOH3-like"/>
</dbReference>
<dbReference type="InterPro" id="IPR025398">
    <property type="entry name" value="DUF4371"/>
</dbReference>
<protein>
    <recommendedName>
        <fullName evidence="1">DUF4371 domain-containing protein</fullName>
    </recommendedName>
</protein>
<reference evidence="2" key="1">
    <citation type="journal article" date="2023" name="Plant J.">
        <title>Genome sequences and population genomics provide insights into the demographic history, inbreeding, and mutation load of two 'living fossil' tree species of Dipteronia.</title>
        <authorList>
            <person name="Feng Y."/>
            <person name="Comes H.P."/>
            <person name="Chen J."/>
            <person name="Zhu S."/>
            <person name="Lu R."/>
            <person name="Zhang X."/>
            <person name="Li P."/>
            <person name="Qiu J."/>
            <person name="Olsen K.M."/>
            <person name="Qiu Y."/>
        </authorList>
    </citation>
    <scope>NUCLEOTIDE SEQUENCE</scope>
    <source>
        <strain evidence="2">NBL</strain>
    </source>
</reference>
<dbReference type="AlphaFoldDB" id="A0AAE0E9I4"/>
<dbReference type="Proteomes" id="UP001281410">
    <property type="component" value="Unassembled WGS sequence"/>
</dbReference>
<feature type="domain" description="DUF4371" evidence="1">
    <location>
        <begin position="3"/>
        <end position="82"/>
    </location>
</feature>
<keyword evidence="3" id="KW-1185">Reference proteome</keyword>
<evidence type="ECO:0000313" key="2">
    <source>
        <dbReference type="EMBL" id="KAK3220026.1"/>
    </source>
</evidence>
<accession>A0AAE0E9I4</accession>
<sequence length="219" mass="24796">MQSILVDETLDESNREQMAIILRFVDCDGFIRERFFQVVGVDETSALTFKNAISNVLTTYNLQVENMRGQGYDGASNIRVAWKGLQALFLKDCFYAYYIHCFAHRSQLVLVAASKDVHDVWLFFSKLSCIVNLVSASPKLSLELKCTREFEVAEMVASGELKTGKRANQIRVLQRAGVTRWSSHFSYVARLIEMFDATSSVLENMVDNGLNNNIRGEAK</sequence>
<dbReference type="InterPro" id="IPR012337">
    <property type="entry name" value="RNaseH-like_sf"/>
</dbReference>
<evidence type="ECO:0000313" key="3">
    <source>
        <dbReference type="Proteomes" id="UP001281410"/>
    </source>
</evidence>
<evidence type="ECO:0000259" key="1">
    <source>
        <dbReference type="Pfam" id="PF14291"/>
    </source>
</evidence>
<dbReference type="SUPFAM" id="SSF53098">
    <property type="entry name" value="Ribonuclease H-like"/>
    <property type="match status" value="1"/>
</dbReference>
<dbReference type="Pfam" id="PF14291">
    <property type="entry name" value="DUF4371"/>
    <property type="match status" value="1"/>
</dbReference>
<dbReference type="PANTHER" id="PTHR11697:SF230">
    <property type="entry name" value="ZINC FINGER, MYM DOMAIN CONTAINING 1"/>
    <property type="match status" value="1"/>
</dbReference>